<dbReference type="AlphaFoldDB" id="A0A939P7U0"/>
<proteinExistence type="predicted"/>
<dbReference type="Proteomes" id="UP000669179">
    <property type="component" value="Unassembled WGS sequence"/>
</dbReference>
<feature type="transmembrane region" description="Helical" evidence="1">
    <location>
        <begin position="71"/>
        <end position="97"/>
    </location>
</feature>
<reference evidence="2" key="1">
    <citation type="submission" date="2021-03" db="EMBL/GenBank/DDBJ databases">
        <authorList>
            <person name="Kanchanasin P."/>
            <person name="Saeng-In P."/>
            <person name="Phongsopitanun W."/>
            <person name="Yuki M."/>
            <person name="Kudo T."/>
            <person name="Ohkuma M."/>
            <person name="Tanasupawat S."/>
        </authorList>
    </citation>
    <scope>NUCLEOTIDE SEQUENCE</scope>
    <source>
        <strain evidence="2">GKU 128</strain>
    </source>
</reference>
<evidence type="ECO:0000313" key="3">
    <source>
        <dbReference type="Proteomes" id="UP000669179"/>
    </source>
</evidence>
<feature type="transmembrane region" description="Helical" evidence="1">
    <location>
        <begin position="183"/>
        <end position="203"/>
    </location>
</feature>
<sequence length="241" mass="24634">MSTPISPAARPDAVATPSKPMRDHGPLMGFLYVVLFFVGLIGSSVVGGAVYPSPFDDASKIQQYFADNHDAVILMGIAQTAAALALVVFAAGIGALVRDRTNLGSGPGGVVQAAGTLSAAFLMLSGLSGWITVRDEALAQPALVRALHDFAFMTGGVAQVTTFGLFVGTASAAALKAGLLPRWICWLGGVCAAASLASVLALASEPAAFLLPVGRFSGIIWVVAAGVVLTLRRPVSGRTQR</sequence>
<feature type="transmembrane region" description="Helical" evidence="1">
    <location>
        <begin position="209"/>
        <end position="231"/>
    </location>
</feature>
<accession>A0A939P7U0</accession>
<feature type="transmembrane region" description="Helical" evidence="1">
    <location>
        <begin position="109"/>
        <end position="131"/>
    </location>
</feature>
<comment type="caution">
    <text evidence="2">The sequence shown here is derived from an EMBL/GenBank/DDBJ whole genome shotgun (WGS) entry which is preliminary data.</text>
</comment>
<name>A0A939P7U0_9ACTN</name>
<dbReference type="InterPro" id="IPR025495">
    <property type="entry name" value="DUF4386"/>
</dbReference>
<organism evidence="2 3">
    <name type="scientific">Actinomadura barringtoniae</name>
    <dbReference type="NCBI Taxonomy" id="1427535"/>
    <lineage>
        <taxon>Bacteria</taxon>
        <taxon>Bacillati</taxon>
        <taxon>Actinomycetota</taxon>
        <taxon>Actinomycetes</taxon>
        <taxon>Streptosporangiales</taxon>
        <taxon>Thermomonosporaceae</taxon>
        <taxon>Actinomadura</taxon>
    </lineage>
</organism>
<feature type="transmembrane region" description="Helical" evidence="1">
    <location>
        <begin position="151"/>
        <end position="171"/>
    </location>
</feature>
<evidence type="ECO:0000313" key="2">
    <source>
        <dbReference type="EMBL" id="MBO2447386.1"/>
    </source>
</evidence>
<keyword evidence="3" id="KW-1185">Reference proteome</keyword>
<protein>
    <submittedName>
        <fullName evidence="2">DUF4386 family protein</fullName>
    </submittedName>
</protein>
<evidence type="ECO:0000256" key="1">
    <source>
        <dbReference type="SAM" id="Phobius"/>
    </source>
</evidence>
<keyword evidence="1" id="KW-0472">Membrane</keyword>
<keyword evidence="1" id="KW-1133">Transmembrane helix</keyword>
<gene>
    <name evidence="2" type="ORF">J4573_09840</name>
</gene>
<dbReference type="EMBL" id="JAGEOJ010000003">
    <property type="protein sequence ID" value="MBO2447386.1"/>
    <property type="molecule type" value="Genomic_DNA"/>
</dbReference>
<feature type="transmembrane region" description="Helical" evidence="1">
    <location>
        <begin position="29"/>
        <end position="51"/>
    </location>
</feature>
<dbReference type="Pfam" id="PF14329">
    <property type="entry name" value="DUF4386"/>
    <property type="match status" value="1"/>
</dbReference>
<keyword evidence="1" id="KW-0812">Transmembrane</keyword>
<dbReference type="RefSeq" id="WP_208254957.1">
    <property type="nucleotide sequence ID" value="NZ_JAGEOJ010000003.1"/>
</dbReference>